<organism evidence="1 2">
    <name type="scientific">Parapedobacter indicus</name>
    <dbReference type="NCBI Taxonomy" id="1477437"/>
    <lineage>
        <taxon>Bacteria</taxon>
        <taxon>Pseudomonadati</taxon>
        <taxon>Bacteroidota</taxon>
        <taxon>Sphingobacteriia</taxon>
        <taxon>Sphingobacteriales</taxon>
        <taxon>Sphingobacteriaceae</taxon>
        <taxon>Parapedobacter</taxon>
    </lineage>
</organism>
<gene>
    <name evidence="1" type="ORF">SAMN05444682_101532</name>
</gene>
<dbReference type="EMBL" id="FOQO01000001">
    <property type="protein sequence ID" value="SFH87489.1"/>
    <property type="molecule type" value="Genomic_DNA"/>
</dbReference>
<evidence type="ECO:0000313" key="2">
    <source>
        <dbReference type="Proteomes" id="UP000198670"/>
    </source>
</evidence>
<dbReference type="AlphaFoldDB" id="A0A1I3DLM5"/>
<evidence type="ECO:0000313" key="1">
    <source>
        <dbReference type="EMBL" id="SFH87489.1"/>
    </source>
</evidence>
<name>A0A1I3DLM5_9SPHI</name>
<reference evidence="1 2" key="1">
    <citation type="submission" date="2016-10" db="EMBL/GenBank/DDBJ databases">
        <authorList>
            <person name="de Groot N.N."/>
        </authorList>
    </citation>
    <scope>NUCLEOTIDE SEQUENCE [LARGE SCALE GENOMIC DNA]</scope>
    <source>
        <strain evidence="1 2">RK1</strain>
    </source>
</reference>
<proteinExistence type="predicted"/>
<keyword evidence="2" id="KW-1185">Reference proteome</keyword>
<dbReference type="Proteomes" id="UP000198670">
    <property type="component" value="Unassembled WGS sequence"/>
</dbReference>
<sequence length="65" mass="7183">MATLIIESSDPKNVKLLTELAKKLGDRVKSISATEMEDLLFGDLLESVKTGEYVNKADVMRALRS</sequence>
<protein>
    <submittedName>
        <fullName evidence="1">Uncharacterized protein</fullName>
    </submittedName>
</protein>
<dbReference type="RefSeq" id="WP_090623834.1">
    <property type="nucleotide sequence ID" value="NZ_FOQO01000001.1"/>
</dbReference>
<accession>A0A1I3DLM5</accession>
<dbReference type="OrthoDB" id="799412at2"/>